<evidence type="ECO:0000259" key="14">
    <source>
        <dbReference type="PROSITE" id="PS50125"/>
    </source>
</evidence>
<dbReference type="Pfam" id="PF02743">
    <property type="entry name" value="dCache_1"/>
    <property type="match status" value="1"/>
</dbReference>
<evidence type="ECO:0000256" key="13">
    <source>
        <dbReference type="SAM" id="Phobius"/>
    </source>
</evidence>
<dbReference type="InterPro" id="IPR029016">
    <property type="entry name" value="GAF-like_dom_sf"/>
</dbReference>
<feature type="transmembrane region" description="Helical" evidence="13">
    <location>
        <begin position="351"/>
        <end position="370"/>
    </location>
</feature>
<keyword evidence="10 13" id="KW-1133">Transmembrane helix</keyword>
<dbReference type="GO" id="GO:0004016">
    <property type="term" value="F:adenylate cyclase activity"/>
    <property type="evidence" value="ECO:0007669"/>
    <property type="project" value="UniProtKB-EC"/>
</dbReference>
<keyword evidence="11 13" id="KW-0472">Membrane</keyword>
<dbReference type="Gene3D" id="3.30.450.20">
    <property type="entry name" value="PAS domain"/>
    <property type="match status" value="1"/>
</dbReference>
<evidence type="ECO:0000256" key="4">
    <source>
        <dbReference type="ARBA" id="ARBA00022475"/>
    </source>
</evidence>
<dbReference type="Gene3D" id="3.30.70.1230">
    <property type="entry name" value="Nucleotide cyclase"/>
    <property type="match status" value="1"/>
</dbReference>
<dbReference type="Pfam" id="PF00211">
    <property type="entry name" value="Guanylate_cyc"/>
    <property type="match status" value="1"/>
</dbReference>
<evidence type="ECO:0000256" key="6">
    <source>
        <dbReference type="ARBA" id="ARBA00022723"/>
    </source>
</evidence>
<reference evidence="15 16" key="1">
    <citation type="submission" date="2019-07" db="EMBL/GenBank/DDBJ databases">
        <title>Whole genome shotgun sequence of Gluconobacter wancherniae NBRC 103581.</title>
        <authorList>
            <person name="Hosoyama A."/>
            <person name="Uohara A."/>
            <person name="Ohji S."/>
            <person name="Ichikawa N."/>
        </authorList>
    </citation>
    <scope>NUCLEOTIDE SEQUENCE [LARGE SCALE GENOMIC DNA]</scope>
    <source>
        <strain evidence="15 16">NBRC 103581</strain>
    </source>
</reference>
<evidence type="ECO:0000256" key="1">
    <source>
        <dbReference type="ARBA" id="ARBA00001593"/>
    </source>
</evidence>
<keyword evidence="16" id="KW-1185">Reference proteome</keyword>
<keyword evidence="8" id="KW-0067">ATP-binding</keyword>
<evidence type="ECO:0000256" key="3">
    <source>
        <dbReference type="ARBA" id="ARBA00012201"/>
    </source>
</evidence>
<keyword evidence="5 13" id="KW-0812">Transmembrane</keyword>
<evidence type="ECO:0000256" key="8">
    <source>
        <dbReference type="ARBA" id="ARBA00022840"/>
    </source>
</evidence>
<evidence type="ECO:0000256" key="12">
    <source>
        <dbReference type="ARBA" id="ARBA00023239"/>
    </source>
</evidence>
<evidence type="ECO:0000256" key="2">
    <source>
        <dbReference type="ARBA" id="ARBA00004651"/>
    </source>
</evidence>
<evidence type="ECO:0000256" key="10">
    <source>
        <dbReference type="ARBA" id="ARBA00022989"/>
    </source>
</evidence>
<dbReference type="RefSeq" id="WP_146793967.1">
    <property type="nucleotide sequence ID" value="NZ_BARC01000004.1"/>
</dbReference>
<dbReference type="EMBL" id="BJUZ01000001">
    <property type="protein sequence ID" value="GEK92887.1"/>
    <property type="molecule type" value="Genomic_DNA"/>
</dbReference>
<dbReference type="GO" id="GO:0005886">
    <property type="term" value="C:plasma membrane"/>
    <property type="evidence" value="ECO:0007669"/>
    <property type="project" value="UniProtKB-SubCell"/>
</dbReference>
<dbReference type="AlphaFoldDB" id="A0A511B4Z1"/>
<evidence type="ECO:0000256" key="5">
    <source>
        <dbReference type="ARBA" id="ARBA00022692"/>
    </source>
</evidence>
<dbReference type="OrthoDB" id="7293398at2"/>
<feature type="transmembrane region" description="Helical" evidence="13">
    <location>
        <begin position="20"/>
        <end position="40"/>
    </location>
</feature>
<organism evidence="15 16">
    <name type="scientific">Gluconobacter wancherniae NBRC 103581</name>
    <dbReference type="NCBI Taxonomy" id="656744"/>
    <lineage>
        <taxon>Bacteria</taxon>
        <taxon>Pseudomonadati</taxon>
        <taxon>Pseudomonadota</taxon>
        <taxon>Alphaproteobacteria</taxon>
        <taxon>Acetobacterales</taxon>
        <taxon>Acetobacteraceae</taxon>
        <taxon>Gluconobacter</taxon>
    </lineage>
</organism>
<accession>A0A511B4Z1</accession>
<dbReference type="SUPFAM" id="SSF55073">
    <property type="entry name" value="Nucleotide cyclase"/>
    <property type="match status" value="1"/>
</dbReference>
<dbReference type="EC" id="4.6.1.1" evidence="3"/>
<dbReference type="SUPFAM" id="SSF55781">
    <property type="entry name" value="GAF domain-like"/>
    <property type="match status" value="1"/>
</dbReference>
<dbReference type="CDD" id="cd12913">
    <property type="entry name" value="PDC1_MCP_like"/>
    <property type="match status" value="1"/>
</dbReference>
<dbReference type="SUPFAM" id="SSF103190">
    <property type="entry name" value="Sensory domain-like"/>
    <property type="match status" value="1"/>
</dbReference>
<dbReference type="GO" id="GO:0005524">
    <property type="term" value="F:ATP binding"/>
    <property type="evidence" value="ECO:0007669"/>
    <property type="project" value="UniProtKB-KW"/>
</dbReference>
<evidence type="ECO:0000256" key="7">
    <source>
        <dbReference type="ARBA" id="ARBA00022741"/>
    </source>
</evidence>
<evidence type="ECO:0000256" key="9">
    <source>
        <dbReference type="ARBA" id="ARBA00022842"/>
    </source>
</evidence>
<evidence type="ECO:0000313" key="16">
    <source>
        <dbReference type="Proteomes" id="UP000321230"/>
    </source>
</evidence>
<name>A0A511B4Z1_9PROT</name>
<dbReference type="InterPro" id="IPR033479">
    <property type="entry name" value="dCache_1"/>
</dbReference>
<protein>
    <recommendedName>
        <fullName evidence="3">adenylate cyclase</fullName>
        <ecNumber evidence="3">4.6.1.1</ecNumber>
    </recommendedName>
</protein>
<dbReference type="PROSITE" id="PS50125">
    <property type="entry name" value="GUANYLATE_CYCLASE_2"/>
    <property type="match status" value="1"/>
</dbReference>
<keyword evidence="4" id="KW-1003">Cell membrane</keyword>
<comment type="caution">
    <text evidence="15">The sequence shown here is derived from an EMBL/GenBank/DDBJ whole genome shotgun (WGS) entry which is preliminary data.</text>
</comment>
<dbReference type="GO" id="GO:0009190">
    <property type="term" value="P:cyclic nucleotide biosynthetic process"/>
    <property type="evidence" value="ECO:0007669"/>
    <property type="project" value="InterPro"/>
</dbReference>
<feature type="domain" description="Guanylate cyclase" evidence="14">
    <location>
        <begin position="589"/>
        <end position="723"/>
    </location>
</feature>
<dbReference type="GO" id="GO:0035556">
    <property type="term" value="P:intracellular signal transduction"/>
    <property type="evidence" value="ECO:0007669"/>
    <property type="project" value="InterPro"/>
</dbReference>
<dbReference type="Proteomes" id="UP000321230">
    <property type="component" value="Unassembled WGS sequence"/>
</dbReference>
<sequence>MPSVEIVDPASSPENSRRQLFQILGPIIGVLLVIATISLVSIHNYRITRQGAISLSNDLLTSQQRYVTQEVNEYLAPASGSAVIAQDMLRSPVSDATPETFMLYGRSMLAHVPQVDSFYLANDQGQFWMVTRRGDHYEETHLHKDPAGAQSYQHMIVDRDGKLLFTDADHATDYDPRVRPWYMGAVKRAKQGGNDLYWTDPYPYISTHQFIITASVALTTNDGHRAVFAISISLNRLTEFLDSLQVGKSGRAVIVDMHGRVIAGRNMVDMNKPGFDPGNVHLDPQTQPVFTRALNVFRVKGAGAGLVQSKNRNYVTIASGLPFAHRHWVLLLNAPESDFADFASVARKQNVLFSLLVVGLASLLALGLVIQGRRMERLRKRIGLMRESVRAENASLLRLAGTPDLLDPAHDVPILTESLAERTGARRASIWRLLPDGKRLLCEDSFEMGRDAHSTGMEITEREHAALFDLMREGHTLDVPDASADERSKSFQQLVMRTVDAHGLVFHPLMSNHKPIGVIILEDPTQADAMEHIIAIVSSVVVLRFAHSHDHDTPESAPAAIPYHEQATRFDEGFLINPGQSPDDEVVPAGLYAQVPVMVVVFSDPHSMARGDVLQSLELITSLSVQIQKIARDAGLFSMQVISNRLVFLGGCSQEPDPGAALRLADAAVSIREACLTSLARADIDPVFRIGMDVGPVMASLLGAEPSVFNVWGEAINVADLLADSTPDGGTIQVSEQAYLSLREYFLFRPRGMFYIPSSGITRSFILAGRR</sequence>
<dbReference type="InterPro" id="IPR029151">
    <property type="entry name" value="Sensor-like_sf"/>
</dbReference>
<comment type="catalytic activity">
    <reaction evidence="1">
        <text>ATP = 3',5'-cyclic AMP + diphosphate</text>
        <dbReference type="Rhea" id="RHEA:15389"/>
        <dbReference type="ChEBI" id="CHEBI:30616"/>
        <dbReference type="ChEBI" id="CHEBI:33019"/>
        <dbReference type="ChEBI" id="CHEBI:58165"/>
        <dbReference type="EC" id="4.6.1.1"/>
    </reaction>
</comment>
<dbReference type="InterPro" id="IPR003018">
    <property type="entry name" value="GAF"/>
</dbReference>
<dbReference type="GO" id="GO:0046872">
    <property type="term" value="F:metal ion binding"/>
    <property type="evidence" value="ECO:0007669"/>
    <property type="project" value="UniProtKB-KW"/>
</dbReference>
<dbReference type="Pfam" id="PF01590">
    <property type="entry name" value="GAF"/>
    <property type="match status" value="1"/>
</dbReference>
<dbReference type="Gene3D" id="3.30.450.40">
    <property type="match status" value="1"/>
</dbReference>
<keyword evidence="9" id="KW-0460">Magnesium</keyword>
<keyword evidence="6" id="KW-0479">Metal-binding</keyword>
<evidence type="ECO:0000256" key="11">
    <source>
        <dbReference type="ARBA" id="ARBA00023136"/>
    </source>
</evidence>
<comment type="subcellular location">
    <subcellularLocation>
        <location evidence="2">Cell membrane</location>
        <topology evidence="2">Multi-pass membrane protein</topology>
    </subcellularLocation>
</comment>
<keyword evidence="7" id="KW-0547">Nucleotide-binding</keyword>
<dbReference type="PANTHER" id="PTHR45627">
    <property type="entry name" value="ADENYLATE CYCLASE TYPE 1"/>
    <property type="match status" value="1"/>
</dbReference>
<dbReference type="InterPro" id="IPR001054">
    <property type="entry name" value="A/G_cyclase"/>
</dbReference>
<proteinExistence type="predicted"/>
<keyword evidence="12" id="KW-0456">Lyase</keyword>
<evidence type="ECO:0000313" key="15">
    <source>
        <dbReference type="EMBL" id="GEK92887.1"/>
    </source>
</evidence>
<gene>
    <name evidence="15" type="ORF">GWA01_06570</name>
</gene>
<dbReference type="InterPro" id="IPR029787">
    <property type="entry name" value="Nucleotide_cyclase"/>
</dbReference>